<dbReference type="PANTHER" id="PTHR37542:SF1">
    <property type="entry name" value="PRION-INHIBITION AND PROPAGATION HELO DOMAIN-CONTAINING PROTEIN"/>
    <property type="match status" value="1"/>
</dbReference>
<evidence type="ECO:0000313" key="2">
    <source>
        <dbReference type="EMBL" id="KAF2233609.1"/>
    </source>
</evidence>
<organism evidence="2 3">
    <name type="scientific">Viridothelium virens</name>
    <name type="common">Speckled blister lichen</name>
    <name type="synonym">Trypethelium virens</name>
    <dbReference type="NCBI Taxonomy" id="1048519"/>
    <lineage>
        <taxon>Eukaryota</taxon>
        <taxon>Fungi</taxon>
        <taxon>Dikarya</taxon>
        <taxon>Ascomycota</taxon>
        <taxon>Pezizomycotina</taxon>
        <taxon>Dothideomycetes</taxon>
        <taxon>Dothideomycetes incertae sedis</taxon>
        <taxon>Trypetheliales</taxon>
        <taxon>Trypetheliaceae</taxon>
        <taxon>Viridothelium</taxon>
    </lineage>
</organism>
<reference evidence="2" key="1">
    <citation type="journal article" date="2020" name="Stud. Mycol.">
        <title>101 Dothideomycetes genomes: a test case for predicting lifestyles and emergence of pathogens.</title>
        <authorList>
            <person name="Haridas S."/>
            <person name="Albert R."/>
            <person name="Binder M."/>
            <person name="Bloem J."/>
            <person name="Labutti K."/>
            <person name="Salamov A."/>
            <person name="Andreopoulos B."/>
            <person name="Baker S."/>
            <person name="Barry K."/>
            <person name="Bills G."/>
            <person name="Bluhm B."/>
            <person name="Cannon C."/>
            <person name="Castanera R."/>
            <person name="Culley D."/>
            <person name="Daum C."/>
            <person name="Ezra D."/>
            <person name="Gonzalez J."/>
            <person name="Henrissat B."/>
            <person name="Kuo A."/>
            <person name="Liang C."/>
            <person name="Lipzen A."/>
            <person name="Lutzoni F."/>
            <person name="Magnuson J."/>
            <person name="Mondo S."/>
            <person name="Nolan M."/>
            <person name="Ohm R."/>
            <person name="Pangilinan J."/>
            <person name="Park H.-J."/>
            <person name="Ramirez L."/>
            <person name="Alfaro M."/>
            <person name="Sun H."/>
            <person name="Tritt A."/>
            <person name="Yoshinaga Y."/>
            <person name="Zwiers L.-H."/>
            <person name="Turgeon B."/>
            <person name="Goodwin S."/>
            <person name="Spatafora J."/>
            <person name="Crous P."/>
            <person name="Grigoriev I."/>
        </authorList>
    </citation>
    <scope>NUCLEOTIDE SEQUENCE</scope>
    <source>
        <strain evidence="2">Tuck. ex Michener</strain>
    </source>
</reference>
<dbReference type="AlphaFoldDB" id="A0A6A6H6V5"/>
<dbReference type="InterPro" id="IPR000719">
    <property type="entry name" value="Prot_kinase_dom"/>
</dbReference>
<dbReference type="PROSITE" id="PS50011">
    <property type="entry name" value="PROTEIN_KINASE_DOM"/>
    <property type="match status" value="1"/>
</dbReference>
<feature type="domain" description="Protein kinase" evidence="1">
    <location>
        <begin position="1"/>
        <end position="225"/>
    </location>
</feature>
<evidence type="ECO:0000259" key="1">
    <source>
        <dbReference type="PROSITE" id="PS50011"/>
    </source>
</evidence>
<dbReference type="SUPFAM" id="SSF56112">
    <property type="entry name" value="Protein kinase-like (PK-like)"/>
    <property type="match status" value="1"/>
</dbReference>
<evidence type="ECO:0000313" key="3">
    <source>
        <dbReference type="Proteomes" id="UP000800092"/>
    </source>
</evidence>
<keyword evidence="3" id="KW-1185">Reference proteome</keyword>
<dbReference type="InterPro" id="IPR056002">
    <property type="entry name" value="DUF7580"/>
</dbReference>
<name>A0A6A6H6V5_VIRVR</name>
<sequence>MLPCNGSPSRSALVFKNPDSIEPDAHPVSLLNALEACDKPSLTHRIALAHKLAQFLLYLHAVNWLHKALRSSNVLIFPSSNLRLDMRSPFVTGFDNSRRSRYDEATTDVPRIGWMEAYRHPDTQLDGPNLPYRKTFDIFSLGIVMIEIALWRPIVSIMGIEETMDRSSKATRTVRERWLKTEPDLRSRLQGEVGEKYADVVETCLKGRDAYDIERNDLETTHDTGIKIQRGFNSMVVRALASIVV</sequence>
<accession>A0A6A6H6V5</accession>
<dbReference type="PANTHER" id="PTHR37542">
    <property type="entry name" value="HELO DOMAIN-CONTAINING PROTEIN-RELATED"/>
    <property type="match status" value="1"/>
</dbReference>
<dbReference type="Gene3D" id="1.10.510.10">
    <property type="entry name" value="Transferase(Phosphotransferase) domain 1"/>
    <property type="match status" value="1"/>
</dbReference>
<dbReference type="GO" id="GO:0005524">
    <property type="term" value="F:ATP binding"/>
    <property type="evidence" value="ECO:0007669"/>
    <property type="project" value="InterPro"/>
</dbReference>
<proteinExistence type="predicted"/>
<gene>
    <name evidence="2" type="ORF">EV356DRAFT_533611</name>
</gene>
<dbReference type="InterPro" id="IPR011009">
    <property type="entry name" value="Kinase-like_dom_sf"/>
</dbReference>
<dbReference type="Proteomes" id="UP000800092">
    <property type="component" value="Unassembled WGS sequence"/>
</dbReference>
<dbReference type="Pfam" id="PF24476">
    <property type="entry name" value="DUF7580"/>
    <property type="match status" value="1"/>
</dbReference>
<protein>
    <recommendedName>
        <fullName evidence="1">Protein kinase domain-containing protein</fullName>
    </recommendedName>
</protein>
<dbReference type="GO" id="GO:0004672">
    <property type="term" value="F:protein kinase activity"/>
    <property type="evidence" value="ECO:0007669"/>
    <property type="project" value="InterPro"/>
</dbReference>
<dbReference type="OrthoDB" id="1911848at2759"/>
<dbReference type="EMBL" id="ML991805">
    <property type="protein sequence ID" value="KAF2233609.1"/>
    <property type="molecule type" value="Genomic_DNA"/>
</dbReference>